<comment type="similarity">
    <text evidence="1">Belongs to the MsrA Met sulfoxide reductase family.</text>
</comment>
<evidence type="ECO:0000256" key="1">
    <source>
        <dbReference type="ARBA" id="ARBA00005591"/>
    </source>
</evidence>
<comment type="catalytic activity">
    <reaction evidence="6">
        <text>[thioredoxin]-disulfide + L-methionine + H2O = L-methionine (S)-S-oxide + [thioredoxin]-dithiol</text>
        <dbReference type="Rhea" id="RHEA:19993"/>
        <dbReference type="Rhea" id="RHEA-COMP:10698"/>
        <dbReference type="Rhea" id="RHEA-COMP:10700"/>
        <dbReference type="ChEBI" id="CHEBI:15377"/>
        <dbReference type="ChEBI" id="CHEBI:29950"/>
        <dbReference type="ChEBI" id="CHEBI:50058"/>
        <dbReference type="ChEBI" id="CHEBI:57844"/>
        <dbReference type="ChEBI" id="CHEBI:58772"/>
        <dbReference type="EC" id="1.8.4.11"/>
    </reaction>
</comment>
<sequence length="202" mass="22791">MLGRLRSLLFGPAFDPSSLRATMSSAASSSTEVATFAAGCFWGVEHIFLKHFPPKENKGILKTAVGYTGGKETVTNPEYRQVCSGETDHAEALRIEFDPTIVSYAELVEFFYRTHEPTTVNRQGNDRGTQYRSAIFTHTPDQLKIALAVTDEVQQKHFTPKGEKIVTQIVEVGPWYDAEDYHQLYLFKNPSGYQCATHRLHW</sequence>
<keyword evidence="3" id="KW-0560">Oxidoreductase</keyword>
<dbReference type="SUPFAM" id="SSF55068">
    <property type="entry name" value="Peptide methionine sulfoxide reductase"/>
    <property type="match status" value="1"/>
</dbReference>
<dbReference type="Proteomes" id="UP001150266">
    <property type="component" value="Unassembled WGS sequence"/>
</dbReference>
<comment type="caution">
    <text evidence="8">The sequence shown here is derived from an EMBL/GenBank/DDBJ whole genome shotgun (WGS) entry which is preliminary data.</text>
</comment>
<name>A0A9W9A537_9AGAR</name>
<dbReference type="GO" id="GO:0034599">
    <property type="term" value="P:cellular response to oxidative stress"/>
    <property type="evidence" value="ECO:0007669"/>
    <property type="project" value="UniProtKB-ARBA"/>
</dbReference>
<dbReference type="InterPro" id="IPR036509">
    <property type="entry name" value="Met_Sox_Rdtase_MsrA_sf"/>
</dbReference>
<evidence type="ECO:0000256" key="5">
    <source>
        <dbReference type="ARBA" id="ARBA00047806"/>
    </source>
</evidence>
<dbReference type="HAMAP" id="MF_01401">
    <property type="entry name" value="MsrA"/>
    <property type="match status" value="1"/>
</dbReference>
<gene>
    <name evidence="8" type="ORF">J3R30DRAFT_3511345</name>
</gene>
<comment type="catalytic activity">
    <reaction evidence="5">
        <text>L-methionyl-[protein] + [thioredoxin]-disulfide + H2O = L-methionyl-(S)-S-oxide-[protein] + [thioredoxin]-dithiol</text>
        <dbReference type="Rhea" id="RHEA:14217"/>
        <dbReference type="Rhea" id="RHEA-COMP:10698"/>
        <dbReference type="Rhea" id="RHEA-COMP:10700"/>
        <dbReference type="Rhea" id="RHEA-COMP:12313"/>
        <dbReference type="Rhea" id="RHEA-COMP:12315"/>
        <dbReference type="ChEBI" id="CHEBI:15377"/>
        <dbReference type="ChEBI" id="CHEBI:16044"/>
        <dbReference type="ChEBI" id="CHEBI:29950"/>
        <dbReference type="ChEBI" id="CHEBI:44120"/>
        <dbReference type="ChEBI" id="CHEBI:50058"/>
        <dbReference type="EC" id="1.8.4.11"/>
    </reaction>
</comment>
<dbReference type="InterPro" id="IPR002569">
    <property type="entry name" value="Met_Sox_Rdtase_MsrA_dom"/>
</dbReference>
<dbReference type="PANTHER" id="PTHR43774">
    <property type="entry name" value="PEPTIDE METHIONINE SULFOXIDE REDUCTASE"/>
    <property type="match status" value="1"/>
</dbReference>
<feature type="domain" description="Peptide methionine sulphoxide reductase MsrA" evidence="7">
    <location>
        <begin position="34"/>
        <end position="195"/>
    </location>
</feature>
<protein>
    <recommendedName>
        <fullName evidence="2">peptide-methionine (S)-S-oxide reductase</fullName>
        <ecNumber evidence="2">1.8.4.11</ecNumber>
    </recommendedName>
    <alternativeName>
        <fullName evidence="4">Peptide-methionine (S)-S-oxide reductase</fullName>
    </alternativeName>
</protein>
<keyword evidence="9" id="KW-1185">Reference proteome</keyword>
<evidence type="ECO:0000256" key="3">
    <source>
        <dbReference type="ARBA" id="ARBA00023002"/>
    </source>
</evidence>
<evidence type="ECO:0000256" key="6">
    <source>
        <dbReference type="ARBA" id="ARBA00048782"/>
    </source>
</evidence>
<proteinExistence type="inferred from homology"/>
<organism evidence="8 9">
    <name type="scientific">Lentinula aciculospora</name>
    <dbReference type="NCBI Taxonomy" id="153920"/>
    <lineage>
        <taxon>Eukaryota</taxon>
        <taxon>Fungi</taxon>
        <taxon>Dikarya</taxon>
        <taxon>Basidiomycota</taxon>
        <taxon>Agaricomycotina</taxon>
        <taxon>Agaricomycetes</taxon>
        <taxon>Agaricomycetidae</taxon>
        <taxon>Agaricales</taxon>
        <taxon>Marasmiineae</taxon>
        <taxon>Omphalotaceae</taxon>
        <taxon>Lentinula</taxon>
    </lineage>
</organism>
<dbReference type="OrthoDB" id="77405at2759"/>
<accession>A0A9W9A537</accession>
<dbReference type="FunFam" id="3.30.1060.10:FF:000006">
    <property type="entry name" value="Peptide methionine sulfoxide reductase"/>
    <property type="match status" value="1"/>
</dbReference>
<evidence type="ECO:0000256" key="4">
    <source>
        <dbReference type="ARBA" id="ARBA00030643"/>
    </source>
</evidence>
<dbReference type="EMBL" id="JAOTPV010000017">
    <property type="protein sequence ID" value="KAJ4473734.1"/>
    <property type="molecule type" value="Genomic_DNA"/>
</dbReference>
<dbReference type="NCBIfam" id="TIGR00401">
    <property type="entry name" value="msrA"/>
    <property type="match status" value="1"/>
</dbReference>
<dbReference type="EC" id="1.8.4.11" evidence="2"/>
<evidence type="ECO:0000256" key="2">
    <source>
        <dbReference type="ARBA" id="ARBA00012502"/>
    </source>
</evidence>
<dbReference type="PANTHER" id="PTHR43774:SF1">
    <property type="entry name" value="PEPTIDE METHIONINE SULFOXIDE REDUCTASE MSRA 2"/>
    <property type="match status" value="1"/>
</dbReference>
<dbReference type="Gene3D" id="3.30.1060.10">
    <property type="entry name" value="Peptide methionine sulphoxide reductase MsrA"/>
    <property type="match status" value="1"/>
</dbReference>
<reference evidence="8" key="1">
    <citation type="submission" date="2022-08" db="EMBL/GenBank/DDBJ databases">
        <title>A Global Phylogenomic Analysis of the Shiitake Genus Lentinula.</title>
        <authorList>
            <consortium name="DOE Joint Genome Institute"/>
            <person name="Sierra-Patev S."/>
            <person name="Min B."/>
            <person name="Naranjo-Ortiz M."/>
            <person name="Looney B."/>
            <person name="Konkel Z."/>
            <person name="Slot J.C."/>
            <person name="Sakamoto Y."/>
            <person name="Steenwyk J.L."/>
            <person name="Rokas A."/>
            <person name="Carro J."/>
            <person name="Camarero S."/>
            <person name="Ferreira P."/>
            <person name="Molpeceres G."/>
            <person name="Ruiz-Duenas F.J."/>
            <person name="Serrano A."/>
            <person name="Henrissat B."/>
            <person name="Drula E."/>
            <person name="Hughes K.W."/>
            <person name="Mata J.L."/>
            <person name="Ishikawa N.K."/>
            <person name="Vargas-Isla R."/>
            <person name="Ushijima S."/>
            <person name="Smith C.A."/>
            <person name="Ahrendt S."/>
            <person name="Andreopoulos W."/>
            <person name="He G."/>
            <person name="Labutti K."/>
            <person name="Lipzen A."/>
            <person name="Ng V."/>
            <person name="Riley R."/>
            <person name="Sandor L."/>
            <person name="Barry K."/>
            <person name="Martinez A.T."/>
            <person name="Xiao Y."/>
            <person name="Gibbons J.G."/>
            <person name="Terashima K."/>
            <person name="Grigoriev I.V."/>
            <person name="Hibbett D.S."/>
        </authorList>
    </citation>
    <scope>NUCLEOTIDE SEQUENCE</scope>
    <source>
        <strain evidence="8">JLM2183</strain>
    </source>
</reference>
<dbReference type="AlphaFoldDB" id="A0A9W9A537"/>
<evidence type="ECO:0000259" key="7">
    <source>
        <dbReference type="Pfam" id="PF01625"/>
    </source>
</evidence>
<dbReference type="Pfam" id="PF01625">
    <property type="entry name" value="PMSR"/>
    <property type="match status" value="1"/>
</dbReference>
<evidence type="ECO:0000313" key="8">
    <source>
        <dbReference type="EMBL" id="KAJ4473734.1"/>
    </source>
</evidence>
<evidence type="ECO:0000313" key="9">
    <source>
        <dbReference type="Proteomes" id="UP001150266"/>
    </source>
</evidence>
<dbReference type="GO" id="GO:0008113">
    <property type="term" value="F:peptide-methionine (S)-S-oxide reductase activity"/>
    <property type="evidence" value="ECO:0007669"/>
    <property type="project" value="UniProtKB-EC"/>
</dbReference>